<protein>
    <recommendedName>
        <fullName evidence="1">Reverse transcriptase Ty1/copia-type domain-containing protein</fullName>
    </recommendedName>
</protein>
<dbReference type="CDD" id="cd09272">
    <property type="entry name" value="RNase_HI_RT_Ty1"/>
    <property type="match status" value="1"/>
</dbReference>
<feature type="non-terminal residue" evidence="2">
    <location>
        <position position="1"/>
    </location>
</feature>
<dbReference type="EMBL" id="AP019301">
    <property type="protein sequence ID" value="BBH03134.1"/>
    <property type="molecule type" value="Genomic_DNA"/>
</dbReference>
<dbReference type="SUPFAM" id="SSF56672">
    <property type="entry name" value="DNA/RNA polymerases"/>
    <property type="match status" value="1"/>
</dbReference>
<reference evidence="2" key="1">
    <citation type="journal article" date="2019" name="Science">
        <title>Mutation of a bHLH transcription factor allowed almond domestication.</title>
        <authorList>
            <person name="Sanchez-Perez R."/>
            <person name="Pavan S."/>
            <person name="Mazzeo R."/>
            <person name="Moldovan C."/>
            <person name="Aiese Cigliano R."/>
            <person name="Del Cueto J."/>
            <person name="Ricciardi F."/>
            <person name="Lotti C."/>
            <person name="Ricciardi L."/>
            <person name="Dicenta F."/>
            <person name="Lopez-Marques R.L."/>
            <person name="Lindberg Moller B."/>
        </authorList>
    </citation>
    <scope>NUCLEOTIDE SEQUENCE</scope>
</reference>
<organism evidence="2">
    <name type="scientific">Prunus dulcis</name>
    <name type="common">Almond</name>
    <name type="synonym">Amygdalus dulcis</name>
    <dbReference type="NCBI Taxonomy" id="3755"/>
    <lineage>
        <taxon>Eukaryota</taxon>
        <taxon>Viridiplantae</taxon>
        <taxon>Streptophyta</taxon>
        <taxon>Embryophyta</taxon>
        <taxon>Tracheophyta</taxon>
        <taxon>Spermatophyta</taxon>
        <taxon>Magnoliopsida</taxon>
        <taxon>eudicotyledons</taxon>
        <taxon>Gunneridae</taxon>
        <taxon>Pentapetalae</taxon>
        <taxon>rosids</taxon>
        <taxon>fabids</taxon>
        <taxon>Rosales</taxon>
        <taxon>Rosaceae</taxon>
        <taxon>Amygdaloideae</taxon>
        <taxon>Amygdaleae</taxon>
        <taxon>Prunus</taxon>
    </lineage>
</organism>
<gene>
    <name evidence="2" type="ORF">Prudu_013918</name>
</gene>
<evidence type="ECO:0000313" key="2">
    <source>
        <dbReference type="EMBL" id="BBH03134.1"/>
    </source>
</evidence>
<dbReference type="InterPro" id="IPR013103">
    <property type="entry name" value="RVT_2"/>
</dbReference>
<accession>A0A4Y1RG46</accession>
<dbReference type="PANTHER" id="PTHR11439">
    <property type="entry name" value="GAG-POL-RELATED RETROTRANSPOSON"/>
    <property type="match status" value="1"/>
</dbReference>
<dbReference type="AlphaFoldDB" id="A0A4Y1RG46"/>
<feature type="non-terminal residue" evidence="2">
    <location>
        <position position="277"/>
    </location>
</feature>
<proteinExistence type="predicted"/>
<evidence type="ECO:0000259" key="1">
    <source>
        <dbReference type="Pfam" id="PF07727"/>
    </source>
</evidence>
<name>A0A4Y1RG46_PRUDU</name>
<dbReference type="Pfam" id="PF07727">
    <property type="entry name" value="RVT_2"/>
    <property type="match status" value="1"/>
</dbReference>
<dbReference type="PANTHER" id="PTHR11439:SF467">
    <property type="entry name" value="INTEGRASE CATALYTIC DOMAIN-CONTAINING PROTEIN"/>
    <property type="match status" value="1"/>
</dbReference>
<feature type="domain" description="Reverse transcriptase Ty1/copia-type" evidence="1">
    <location>
        <begin position="25"/>
        <end position="77"/>
    </location>
</feature>
<dbReference type="InterPro" id="IPR043502">
    <property type="entry name" value="DNA/RNA_pol_sf"/>
</dbReference>
<sequence length="277" mass="31968">SKSLVWEVCCIYEEVSRRKGKLTALIIYIDNMIVTGDDQAEIESLQKYLAFEFEMKSLGDLKYFLGIEVARFKHETEILDCKLIDTLSEQNHKLGLYPDQVSTDKEHYQWLVDKLIYLAHTHPDIAYAISVVSQFIHSPSEDHMGAVMRILRYLKYGHIDVEGYTDADWAGSATDRRSTSGYFTFVDGNLVTWRIKKQKAVSQSSAEAEYRGMAHDVCELLWLRRLLRDLGFGPKKPMDLYCDNKATIAIAHNPVQHDRTKHVEVDRNFIKEKLDAE</sequence>